<evidence type="ECO:0000313" key="4">
    <source>
        <dbReference type="Proteomes" id="UP000321234"/>
    </source>
</evidence>
<keyword evidence="2" id="KW-0472">Membrane</keyword>
<accession>A0A5C8ZJ47</accession>
<keyword evidence="2" id="KW-1133">Transmembrane helix</keyword>
<keyword evidence="2" id="KW-0812">Transmembrane</keyword>
<dbReference type="Proteomes" id="UP000321234">
    <property type="component" value="Unassembled WGS sequence"/>
</dbReference>
<sequence length="124" mass="13197">MVAINRVARVVLVLALLWSLVALLAAVNWHVNWTTLQRAGGGGSDFAVHAQERWQLWVDLTLVGVVVAVLALVGAVWPLVRSAGALAQRRGEADADLEIDLRGPAGFGGGSEEVRRHAGESDAR</sequence>
<evidence type="ECO:0000313" key="3">
    <source>
        <dbReference type="EMBL" id="TXR56946.1"/>
    </source>
</evidence>
<keyword evidence="4" id="KW-1185">Reference proteome</keyword>
<feature type="transmembrane region" description="Helical" evidence="2">
    <location>
        <begin position="60"/>
        <end position="80"/>
    </location>
</feature>
<reference evidence="3 4" key="1">
    <citation type="submission" date="2019-07" db="EMBL/GenBank/DDBJ databases">
        <title>Quadrisphaera sp. strain DD2A genome sequencing and assembly.</title>
        <authorList>
            <person name="Kim I."/>
        </authorList>
    </citation>
    <scope>NUCLEOTIDE SEQUENCE [LARGE SCALE GENOMIC DNA]</scope>
    <source>
        <strain evidence="3 4">DD2A</strain>
    </source>
</reference>
<dbReference type="EMBL" id="VKAC01000003">
    <property type="protein sequence ID" value="TXR56946.1"/>
    <property type="molecule type" value="Genomic_DNA"/>
</dbReference>
<evidence type="ECO:0000256" key="2">
    <source>
        <dbReference type="SAM" id="Phobius"/>
    </source>
</evidence>
<feature type="region of interest" description="Disordered" evidence="1">
    <location>
        <begin position="102"/>
        <end position="124"/>
    </location>
</feature>
<gene>
    <name evidence="3" type="ORF">FMM08_05445</name>
</gene>
<organism evidence="3 4">
    <name type="scientific">Quadrisphaera setariae</name>
    <dbReference type="NCBI Taxonomy" id="2593304"/>
    <lineage>
        <taxon>Bacteria</taxon>
        <taxon>Bacillati</taxon>
        <taxon>Actinomycetota</taxon>
        <taxon>Actinomycetes</taxon>
        <taxon>Kineosporiales</taxon>
        <taxon>Kineosporiaceae</taxon>
        <taxon>Quadrisphaera</taxon>
    </lineage>
</organism>
<protein>
    <submittedName>
        <fullName evidence="3">Uncharacterized protein</fullName>
    </submittedName>
</protein>
<comment type="caution">
    <text evidence="3">The sequence shown here is derived from an EMBL/GenBank/DDBJ whole genome shotgun (WGS) entry which is preliminary data.</text>
</comment>
<dbReference type="AlphaFoldDB" id="A0A5C8ZJ47"/>
<evidence type="ECO:0000256" key="1">
    <source>
        <dbReference type="SAM" id="MobiDB-lite"/>
    </source>
</evidence>
<dbReference type="OrthoDB" id="9949356at2"/>
<name>A0A5C8ZJ47_9ACTN</name>
<feature type="compositionally biased region" description="Basic and acidic residues" evidence="1">
    <location>
        <begin position="112"/>
        <end position="124"/>
    </location>
</feature>
<dbReference type="RefSeq" id="WP_147925367.1">
    <property type="nucleotide sequence ID" value="NZ_VKAC01000003.1"/>
</dbReference>
<proteinExistence type="predicted"/>